<dbReference type="AlphaFoldDB" id="A0A269Z5F6"/>
<dbReference type="RefSeq" id="WP_141236398.1">
    <property type="nucleotide sequence ID" value="NZ_NCWY01000093.1"/>
</dbReference>
<name>A0A269Z5F6_9MICO</name>
<protein>
    <submittedName>
        <fullName evidence="2">Uncharacterized protein</fullName>
    </submittedName>
</protein>
<feature type="region of interest" description="Disordered" evidence="1">
    <location>
        <begin position="86"/>
        <end position="106"/>
    </location>
</feature>
<feature type="non-terminal residue" evidence="2">
    <location>
        <position position="1"/>
    </location>
</feature>
<proteinExistence type="predicted"/>
<evidence type="ECO:0000256" key="1">
    <source>
        <dbReference type="SAM" id="MobiDB-lite"/>
    </source>
</evidence>
<feature type="compositionally biased region" description="Polar residues" evidence="1">
    <location>
        <begin position="91"/>
        <end position="106"/>
    </location>
</feature>
<feature type="non-terminal residue" evidence="2">
    <location>
        <position position="106"/>
    </location>
</feature>
<sequence>ATAGANEIRSKVVTGNVGRLNQSPVATVTVTFADGSTSTVTVPVKHILYNVVASPRYTIQGQDFPNGKGASPNDFFTLENGDPVPDATITWLPNNTPNKNNTRIGE</sequence>
<reference evidence="2 3" key="1">
    <citation type="submission" date="2017-04" db="EMBL/GenBank/DDBJ databases">
        <title>Kefir bacterial isolates.</title>
        <authorList>
            <person name="Kim Y."/>
            <person name="Blasche S."/>
            <person name="Patil K.R."/>
        </authorList>
    </citation>
    <scope>NUCLEOTIDE SEQUENCE [LARGE SCALE GENOMIC DNA]</scope>
    <source>
        <strain evidence="2 3">OG2</strain>
    </source>
</reference>
<evidence type="ECO:0000313" key="3">
    <source>
        <dbReference type="Proteomes" id="UP000216867"/>
    </source>
</evidence>
<dbReference type="Proteomes" id="UP000216867">
    <property type="component" value="Unassembled WGS sequence"/>
</dbReference>
<accession>A0A269Z5F6</accession>
<organism evidence="2 3">
    <name type="scientific">Brevibacterium casei</name>
    <dbReference type="NCBI Taxonomy" id="33889"/>
    <lineage>
        <taxon>Bacteria</taxon>
        <taxon>Bacillati</taxon>
        <taxon>Actinomycetota</taxon>
        <taxon>Actinomycetes</taxon>
        <taxon>Micrococcales</taxon>
        <taxon>Brevibacteriaceae</taxon>
        <taxon>Brevibacterium</taxon>
    </lineage>
</organism>
<comment type="caution">
    <text evidence="2">The sequence shown here is derived from an EMBL/GenBank/DDBJ whole genome shotgun (WGS) entry which is preliminary data.</text>
</comment>
<dbReference type="EMBL" id="NCWY01000093">
    <property type="protein sequence ID" value="PAK92126.1"/>
    <property type="molecule type" value="Genomic_DNA"/>
</dbReference>
<gene>
    <name evidence="2" type="ORF">B8X04_17455</name>
</gene>
<evidence type="ECO:0000313" key="2">
    <source>
        <dbReference type="EMBL" id="PAK92126.1"/>
    </source>
</evidence>